<evidence type="ECO:0000313" key="3">
    <source>
        <dbReference type="Proteomes" id="UP000239469"/>
    </source>
</evidence>
<evidence type="ECO:0000259" key="1">
    <source>
        <dbReference type="Pfam" id="PF01464"/>
    </source>
</evidence>
<evidence type="ECO:0000313" key="2">
    <source>
        <dbReference type="EMBL" id="PRP70946.1"/>
    </source>
</evidence>
<feature type="domain" description="Transglycosylase SLT" evidence="1">
    <location>
        <begin position="11"/>
        <end position="122"/>
    </location>
</feature>
<dbReference type="RefSeq" id="WP_146131796.1">
    <property type="nucleotide sequence ID" value="NZ_MTBD01000022.1"/>
</dbReference>
<comment type="caution">
    <text evidence="2">The sequence shown here is derived from an EMBL/GenBank/DDBJ whole genome shotgun (WGS) entry which is preliminary data.</text>
</comment>
<reference evidence="2 3" key="1">
    <citation type="submission" date="2017-01" db="EMBL/GenBank/DDBJ databases">
        <title>New insights into the genetic diversity of Chromobacterium isolated from tropical freshwater lake.</title>
        <authorList>
            <person name="Santos A.B."/>
            <person name="Nascimento A.M."/>
            <person name="Da Silva P.C."/>
        </authorList>
    </citation>
    <scope>NUCLEOTIDE SEQUENCE [LARGE SCALE GENOMIC DNA]</scope>
    <source>
        <strain evidence="2 3">56AF</strain>
    </source>
</reference>
<dbReference type="InterPro" id="IPR008258">
    <property type="entry name" value="Transglycosylase_SLT_dom_1"/>
</dbReference>
<dbReference type="InterPro" id="IPR023346">
    <property type="entry name" value="Lysozyme-like_dom_sf"/>
</dbReference>
<dbReference type="CDD" id="cd13400">
    <property type="entry name" value="LT_IagB-like"/>
    <property type="match status" value="1"/>
</dbReference>
<dbReference type="Proteomes" id="UP000239469">
    <property type="component" value="Unassembled WGS sequence"/>
</dbReference>
<organism evidence="2 3">
    <name type="scientific">Chromobacterium amazonense</name>
    <dbReference type="NCBI Taxonomy" id="1382803"/>
    <lineage>
        <taxon>Bacteria</taxon>
        <taxon>Pseudomonadati</taxon>
        <taxon>Pseudomonadota</taxon>
        <taxon>Betaproteobacteria</taxon>
        <taxon>Neisseriales</taxon>
        <taxon>Chromobacteriaceae</taxon>
        <taxon>Chromobacterium</taxon>
    </lineage>
</organism>
<dbReference type="Gene3D" id="1.10.530.10">
    <property type="match status" value="1"/>
</dbReference>
<accession>A0A2S9X5H8</accession>
<dbReference type="SUPFAM" id="SSF53955">
    <property type="entry name" value="Lysozyme-like"/>
    <property type="match status" value="1"/>
</dbReference>
<dbReference type="AlphaFoldDB" id="A0A2S9X5H8"/>
<dbReference type="OrthoDB" id="9808681at2"/>
<sequence>MLELNAILTSCVLQAASIHQLPPQLIAAVMQVEGGRSGTVSKNGNGTEDLGVMQINTGAWLGLVARAHFSGNRQKAYIKLRDDACYNVQVGSWILKRAIQQGGGDIWRGVARYHSATPQYNERYQRKVKSAWRELSAYSFFIE</sequence>
<name>A0A2S9X5H8_9NEIS</name>
<protein>
    <submittedName>
        <fullName evidence="2">Lytic transglycosylase</fullName>
    </submittedName>
</protein>
<gene>
    <name evidence="2" type="ORF">BUE93_09220</name>
</gene>
<dbReference type="EMBL" id="MTBD01000022">
    <property type="protein sequence ID" value="PRP70946.1"/>
    <property type="molecule type" value="Genomic_DNA"/>
</dbReference>
<proteinExistence type="predicted"/>
<dbReference type="Pfam" id="PF01464">
    <property type="entry name" value="SLT"/>
    <property type="match status" value="1"/>
</dbReference>